<dbReference type="EMBL" id="SJLU01000003">
    <property type="protein sequence ID" value="TBX96189.1"/>
    <property type="molecule type" value="Genomic_DNA"/>
</dbReference>
<dbReference type="Pfam" id="PF04679">
    <property type="entry name" value="DNA_ligase_A_C"/>
    <property type="match status" value="1"/>
</dbReference>
<dbReference type="AlphaFoldDB" id="A0A8G2MTY9"/>
<dbReference type="SUPFAM" id="SSF50249">
    <property type="entry name" value="Nucleic acid-binding proteins"/>
    <property type="match status" value="1"/>
</dbReference>
<sequence>MGVLNKNAISGVFSKRRRAPYRSGRGGDWLKIKCVQSDGFMIVGYEKSGSAFGKIGSLLLAARKAGELVYVGSVGTGFNERSEAQLREAMDKINAPAAKYSGRRKMSSGSSRRRWPRLKYRAWAHDGKARHASYKGLREVQDNAAVYEID</sequence>
<evidence type="ECO:0000313" key="3">
    <source>
        <dbReference type="EMBL" id="TBX96189.1"/>
    </source>
</evidence>
<dbReference type="Proteomes" id="UP000291866">
    <property type="component" value="Unassembled WGS sequence"/>
</dbReference>
<reference evidence="3 4" key="1">
    <citation type="submission" date="2019-02" db="EMBL/GenBank/DDBJ databases">
        <title>The competitiveness to form nodules shapes the capacities of Rhizobium leguminosarum sv viciae communities to promote symbiosis with specific hosts.</title>
        <authorList>
            <person name="Boivin S."/>
            <person name="Lepetit M."/>
        </authorList>
    </citation>
    <scope>NUCLEOTIDE SEQUENCE [LARGE SCALE GENOMIC DNA]</scope>
    <source>
        <strain evidence="3 4">SPF4F3</strain>
    </source>
</reference>
<keyword evidence="3" id="KW-0436">Ligase</keyword>
<evidence type="ECO:0000256" key="1">
    <source>
        <dbReference type="ARBA" id="ARBA00012727"/>
    </source>
</evidence>
<dbReference type="GO" id="GO:0006281">
    <property type="term" value="P:DNA repair"/>
    <property type="evidence" value="ECO:0007669"/>
    <property type="project" value="InterPro"/>
</dbReference>
<dbReference type="RefSeq" id="WP_130814148.1">
    <property type="nucleotide sequence ID" value="NZ_WIEO01000007.1"/>
</dbReference>
<dbReference type="EC" id="6.5.1.1" evidence="1"/>
<proteinExistence type="predicted"/>
<gene>
    <name evidence="3" type="ORF">E0H31_08980</name>
</gene>
<comment type="caution">
    <text evidence="3">The sequence shown here is derived from an EMBL/GenBank/DDBJ whole genome shotgun (WGS) entry which is preliminary data.</text>
</comment>
<name>A0A8G2MTY9_RHILV</name>
<dbReference type="CDD" id="cd07971">
    <property type="entry name" value="OBF_DNA_ligase_LigD"/>
    <property type="match status" value="1"/>
</dbReference>
<feature type="domain" description="DNA ligase ATP-dependent C-terminal" evidence="2">
    <location>
        <begin position="53"/>
        <end position="139"/>
    </location>
</feature>
<dbReference type="Gene3D" id="2.40.50.140">
    <property type="entry name" value="Nucleic acid-binding proteins"/>
    <property type="match status" value="1"/>
</dbReference>
<organism evidence="3 4">
    <name type="scientific">Rhizobium leguminosarum bv. viciae</name>
    <dbReference type="NCBI Taxonomy" id="387"/>
    <lineage>
        <taxon>Bacteria</taxon>
        <taxon>Pseudomonadati</taxon>
        <taxon>Pseudomonadota</taxon>
        <taxon>Alphaproteobacteria</taxon>
        <taxon>Hyphomicrobiales</taxon>
        <taxon>Rhizobiaceae</taxon>
        <taxon>Rhizobium/Agrobacterium group</taxon>
        <taxon>Rhizobium</taxon>
    </lineage>
</organism>
<evidence type="ECO:0000313" key="4">
    <source>
        <dbReference type="Proteomes" id="UP000291866"/>
    </source>
</evidence>
<dbReference type="InterPro" id="IPR012340">
    <property type="entry name" value="NA-bd_OB-fold"/>
</dbReference>
<dbReference type="GO" id="GO:0003910">
    <property type="term" value="F:DNA ligase (ATP) activity"/>
    <property type="evidence" value="ECO:0007669"/>
    <property type="project" value="UniProtKB-EC"/>
</dbReference>
<protein>
    <recommendedName>
        <fullName evidence="1">DNA ligase (ATP)</fullName>
        <ecNumber evidence="1">6.5.1.1</ecNumber>
    </recommendedName>
</protein>
<dbReference type="GO" id="GO:0006310">
    <property type="term" value="P:DNA recombination"/>
    <property type="evidence" value="ECO:0007669"/>
    <property type="project" value="InterPro"/>
</dbReference>
<evidence type="ECO:0000259" key="2">
    <source>
        <dbReference type="Pfam" id="PF04679"/>
    </source>
</evidence>
<dbReference type="InterPro" id="IPR012309">
    <property type="entry name" value="DNA_ligase_ATP-dep_C"/>
</dbReference>
<accession>A0A8G2MTY9</accession>